<organism evidence="3 4">
    <name type="scientific">Apiospora marii</name>
    <dbReference type="NCBI Taxonomy" id="335849"/>
    <lineage>
        <taxon>Eukaryota</taxon>
        <taxon>Fungi</taxon>
        <taxon>Dikarya</taxon>
        <taxon>Ascomycota</taxon>
        <taxon>Pezizomycotina</taxon>
        <taxon>Sordariomycetes</taxon>
        <taxon>Xylariomycetidae</taxon>
        <taxon>Amphisphaeriales</taxon>
        <taxon>Apiosporaceae</taxon>
        <taxon>Apiospora</taxon>
    </lineage>
</organism>
<gene>
    <name evidence="3" type="ORF">PG991_014761</name>
</gene>
<dbReference type="InterPro" id="IPR010730">
    <property type="entry name" value="HET"/>
</dbReference>
<evidence type="ECO:0000313" key="3">
    <source>
        <dbReference type="EMBL" id="KAK7999086.1"/>
    </source>
</evidence>
<proteinExistence type="predicted"/>
<dbReference type="Proteomes" id="UP001396898">
    <property type="component" value="Unassembled WGS sequence"/>
</dbReference>
<feature type="domain" description="Heterokaryon incompatibility" evidence="2">
    <location>
        <begin position="164"/>
        <end position="345"/>
    </location>
</feature>
<protein>
    <submittedName>
        <fullName evidence="3">HET-domain-containing protein</fullName>
    </submittedName>
</protein>
<dbReference type="Pfam" id="PF06985">
    <property type="entry name" value="HET"/>
    <property type="match status" value="1"/>
</dbReference>
<evidence type="ECO:0000256" key="1">
    <source>
        <dbReference type="SAM" id="MobiDB-lite"/>
    </source>
</evidence>
<comment type="caution">
    <text evidence="3">The sequence shown here is derived from an EMBL/GenBank/DDBJ whole genome shotgun (WGS) entry which is preliminary data.</text>
</comment>
<dbReference type="PANTHER" id="PTHR24148">
    <property type="entry name" value="ANKYRIN REPEAT DOMAIN-CONTAINING PROTEIN 39 HOMOLOG-RELATED"/>
    <property type="match status" value="1"/>
</dbReference>
<sequence length="657" mass="73324">MSLVGIPLLSLVGIPLLFIAQVVCDLGRSLWSLTRPLHHVHTNPLDRLVGRVTDARLTLRFALRYLLVPYARIWLSLLYSLAWEACQYIRNTYIYGWLPRRGELLMRRNYEQEIPDDSEKPPSLYVPLVGDSDIRILLIESATSLDAPFVLSLRPVDLFSRPKYDALSYTWADEDGDDTRTVPVDIRRDLSPAEDRSWKNIRHRGNNRGNNEDGICQANTMWIDALCINQADVAERTHQVSLMSRIFMGAENVVVYTGEATPLTHMLFDALNQLPEDEIAEPSRFTGLMKHAMFWKNAAAQTPRPEQLSLSQIADSELFSSHNLAELAMTYFSRRWFTRVWVLQEVALPDPRRTRILCGAKTTTAMRALRGSGHLPARATKPAGAEPSVSVATRHHQDALLTAAGHPDRHAGPPGSGPARPDLRRPEPSQRTGARGRDQAGAVAAIGTGEVPGGLRAEHRAGFFLALLLPRKRNAVAAPHDDIHEAAAKLPTWAADWSSGSRWLNTYALRGFELACSTRENPEGDDVWFRNEEQGQSGRRVMMLQGKRRIKRGWFSRHVFDAEIGQETPDAIEEVTSLKSMDPSLVLVEMYPGVAALLSKLEEDTGVYGFQQTCAHAETKEDVAGIIRQWSNVVVKGGTKHVGTADYLAAPEAFTIW</sequence>
<dbReference type="PANTHER" id="PTHR24148:SF73">
    <property type="entry name" value="HET DOMAIN PROTEIN (AFU_ORTHOLOGUE AFUA_8G01020)"/>
    <property type="match status" value="1"/>
</dbReference>
<evidence type="ECO:0000313" key="4">
    <source>
        <dbReference type="Proteomes" id="UP001396898"/>
    </source>
</evidence>
<accession>A0ABR1R4E9</accession>
<evidence type="ECO:0000259" key="2">
    <source>
        <dbReference type="Pfam" id="PF06985"/>
    </source>
</evidence>
<feature type="region of interest" description="Disordered" evidence="1">
    <location>
        <begin position="369"/>
        <end position="441"/>
    </location>
</feature>
<dbReference type="EMBL" id="JAQQWI010000019">
    <property type="protein sequence ID" value="KAK7999086.1"/>
    <property type="molecule type" value="Genomic_DNA"/>
</dbReference>
<reference evidence="3 4" key="1">
    <citation type="submission" date="2023-01" db="EMBL/GenBank/DDBJ databases">
        <title>Analysis of 21 Apiospora genomes using comparative genomics revels a genus with tremendous synthesis potential of carbohydrate active enzymes and secondary metabolites.</title>
        <authorList>
            <person name="Sorensen T."/>
        </authorList>
    </citation>
    <scope>NUCLEOTIDE SEQUENCE [LARGE SCALE GENOMIC DNA]</scope>
    <source>
        <strain evidence="3 4">CBS 20057</strain>
    </source>
</reference>
<dbReference type="InterPro" id="IPR052895">
    <property type="entry name" value="HetReg/Transcr_Mod"/>
</dbReference>
<name>A0ABR1R4E9_9PEZI</name>
<keyword evidence="4" id="KW-1185">Reference proteome</keyword>